<dbReference type="Gene3D" id="2.40.50.90">
    <property type="match status" value="1"/>
</dbReference>
<reference evidence="2" key="1">
    <citation type="submission" date="2023-05" db="EMBL/GenBank/DDBJ databases">
        <authorList>
            <person name="Stuckert A."/>
        </authorList>
    </citation>
    <scope>NUCLEOTIDE SEQUENCE</scope>
</reference>
<proteinExistence type="predicted"/>
<dbReference type="Proteomes" id="UP001162483">
    <property type="component" value="Unassembled WGS sequence"/>
</dbReference>
<dbReference type="InterPro" id="IPR035437">
    <property type="entry name" value="SNase_OB-fold_sf"/>
</dbReference>
<dbReference type="EMBL" id="CATNWA010013381">
    <property type="protein sequence ID" value="CAI9565062.1"/>
    <property type="molecule type" value="Genomic_DNA"/>
</dbReference>
<feature type="compositionally biased region" description="Basic and acidic residues" evidence="1">
    <location>
        <begin position="135"/>
        <end position="159"/>
    </location>
</feature>
<evidence type="ECO:0000313" key="3">
    <source>
        <dbReference type="Proteomes" id="UP001162483"/>
    </source>
</evidence>
<accession>A0ABN9CXY8</accession>
<evidence type="ECO:0000313" key="2">
    <source>
        <dbReference type="EMBL" id="CAI9565062.1"/>
    </source>
</evidence>
<feature type="region of interest" description="Disordered" evidence="1">
    <location>
        <begin position="193"/>
        <end position="226"/>
    </location>
</feature>
<organism evidence="2 3">
    <name type="scientific">Staurois parvus</name>
    <dbReference type="NCBI Taxonomy" id="386267"/>
    <lineage>
        <taxon>Eukaryota</taxon>
        <taxon>Metazoa</taxon>
        <taxon>Chordata</taxon>
        <taxon>Craniata</taxon>
        <taxon>Vertebrata</taxon>
        <taxon>Euteleostomi</taxon>
        <taxon>Amphibia</taxon>
        <taxon>Batrachia</taxon>
        <taxon>Anura</taxon>
        <taxon>Neobatrachia</taxon>
        <taxon>Ranoidea</taxon>
        <taxon>Ranidae</taxon>
        <taxon>Staurois</taxon>
    </lineage>
</organism>
<sequence>MSLQAVSRKRSSVAAILSYRIVGSFQCLCLVAGGKWTDEAMDRFDTLAHCAKWKPLLAKIASFPSPGASHFQIQLFDPSRDPMLDIGQELIRLGLAVEHRTSPVKSDDDESLVSRLLAEVTSMSEKPEPTSFVKLQEEHRLESDDSIEVTRADVNRSPELKLASTLSPPPHLETSTKTDSLEQNMSKICLSNSDHSATASSNSTSSAAPSSQSAAPSSQSASVDSSFSSLTTSTDCSTCTASEGASLVSSMEDSSIYSPRGCFYYMTDDVSTSSSIFTSSKEVITISSDSEE</sequence>
<feature type="non-terminal residue" evidence="2">
    <location>
        <position position="292"/>
    </location>
</feature>
<keyword evidence="3" id="KW-1185">Reference proteome</keyword>
<gene>
    <name evidence="2" type="ORF">SPARVUS_LOCUS6017366</name>
</gene>
<comment type="caution">
    <text evidence="2">The sequence shown here is derived from an EMBL/GenBank/DDBJ whole genome shotgun (WGS) entry which is preliminary data.</text>
</comment>
<evidence type="ECO:0000256" key="1">
    <source>
        <dbReference type="SAM" id="MobiDB-lite"/>
    </source>
</evidence>
<name>A0ABN9CXY8_9NEOB</name>
<protein>
    <submittedName>
        <fullName evidence="2">Uncharacterized protein</fullName>
    </submittedName>
</protein>
<feature type="region of interest" description="Disordered" evidence="1">
    <location>
        <begin position="122"/>
        <end position="181"/>
    </location>
</feature>